<feature type="region of interest" description="Disordered" evidence="2">
    <location>
        <begin position="889"/>
        <end position="937"/>
    </location>
</feature>
<gene>
    <name evidence="5" type="ORF">PCON_07160</name>
</gene>
<dbReference type="PANTHER" id="PTHR48050">
    <property type="entry name" value="STEROL 3-BETA-GLUCOSYLTRANSFERASE"/>
    <property type="match status" value="1"/>
</dbReference>
<dbReference type="SMART" id="SM00726">
    <property type="entry name" value="UIM"/>
    <property type="match status" value="6"/>
</dbReference>
<evidence type="ECO:0000313" key="6">
    <source>
        <dbReference type="Proteomes" id="UP000018144"/>
    </source>
</evidence>
<dbReference type="EMBL" id="HF935357">
    <property type="protein sequence ID" value="CCX07571.1"/>
    <property type="molecule type" value="Genomic_DNA"/>
</dbReference>
<feature type="compositionally biased region" description="Low complexity" evidence="2">
    <location>
        <begin position="1070"/>
        <end position="1086"/>
    </location>
</feature>
<dbReference type="FunFam" id="3.40.50.2000:FF:000100">
    <property type="entry name" value="Glycosyltransferase family 1 protein"/>
    <property type="match status" value="1"/>
</dbReference>
<dbReference type="SUPFAM" id="SSF53756">
    <property type="entry name" value="UDP-Glycosyltransferase/glycogen phosphorylase"/>
    <property type="match status" value="1"/>
</dbReference>
<protein>
    <submittedName>
        <fullName evidence="5">Similar to Sterol 3-beta-glucosyltransferase acc. no. P0CN91</fullName>
    </submittedName>
</protein>
<keyword evidence="6" id="KW-1185">Reference proteome</keyword>
<dbReference type="Pfam" id="PF23625">
    <property type="entry name" value="UIM_2"/>
    <property type="match status" value="3"/>
</dbReference>
<dbReference type="eggNOG" id="KOG1809">
    <property type="taxonomic scope" value="Eukaryota"/>
</dbReference>
<feature type="region of interest" description="Disordered" evidence="2">
    <location>
        <begin position="993"/>
        <end position="1027"/>
    </location>
</feature>
<feature type="region of interest" description="Disordered" evidence="2">
    <location>
        <begin position="1130"/>
        <end position="1157"/>
    </location>
</feature>
<evidence type="ECO:0000313" key="5">
    <source>
        <dbReference type="EMBL" id="CCX07571.1"/>
    </source>
</evidence>
<feature type="region of interest" description="Disordered" evidence="2">
    <location>
        <begin position="1"/>
        <end position="84"/>
    </location>
</feature>
<evidence type="ECO:0000256" key="1">
    <source>
        <dbReference type="ARBA" id="ARBA00022679"/>
    </source>
</evidence>
<name>U4KYU5_PYROM</name>
<proteinExistence type="predicted"/>
<dbReference type="FunFam" id="3.40.50.2000:FF:000009">
    <property type="entry name" value="Sterol 3-beta-glucosyltransferase UGT80A2"/>
    <property type="match status" value="1"/>
</dbReference>
<dbReference type="STRING" id="1076935.U4KYU5"/>
<feature type="region of interest" description="Disordered" evidence="2">
    <location>
        <begin position="1069"/>
        <end position="1114"/>
    </location>
</feature>
<dbReference type="InterPro" id="IPR002213">
    <property type="entry name" value="UDP_glucos_trans"/>
</dbReference>
<dbReference type="InterPro" id="IPR010610">
    <property type="entry name" value="EryCIII-like_C"/>
</dbReference>
<feature type="domain" description="Erythromycin biosynthesis protein CIII-like C-terminal" evidence="4">
    <location>
        <begin position="454"/>
        <end position="542"/>
    </location>
</feature>
<feature type="compositionally biased region" description="Pro residues" evidence="2">
    <location>
        <begin position="1099"/>
        <end position="1110"/>
    </location>
</feature>
<dbReference type="Gene3D" id="3.40.50.2000">
    <property type="entry name" value="Glycogen Phosphorylase B"/>
    <property type="match status" value="2"/>
</dbReference>
<feature type="compositionally biased region" description="Basic and acidic residues" evidence="2">
    <location>
        <begin position="1130"/>
        <end position="1140"/>
    </location>
</feature>
<dbReference type="CDD" id="cd03784">
    <property type="entry name" value="GT1_Gtf-like"/>
    <property type="match status" value="1"/>
</dbReference>
<dbReference type="InterPro" id="IPR004276">
    <property type="entry name" value="GlycoTrans_28_N"/>
</dbReference>
<dbReference type="Proteomes" id="UP000018144">
    <property type="component" value="Unassembled WGS sequence"/>
</dbReference>
<evidence type="ECO:0000259" key="3">
    <source>
        <dbReference type="Pfam" id="PF03033"/>
    </source>
</evidence>
<feature type="compositionally biased region" description="Polar residues" evidence="2">
    <location>
        <begin position="685"/>
        <end position="704"/>
    </location>
</feature>
<dbReference type="OrthoDB" id="5835829at2759"/>
<sequence>MSSSKPPNSPSDSNYAYDDDLPPSYTPFEDAVEYAVPGPSNNQQSVAQQQQEGPGAQPPPAYTRSETYGSLDISEGGMNTKAQLSGDGRVNININQKSRHMASVISPSLRRAWALNEVDTTIQPSSYTIPEFAIDTPPLNILIQIIGSRGDVQPFIALGKVLKRRYKHRVRIATHPTFKSFVEEHGLEFFSVGGDPSELMAFMVKNPGLVPGIDSLKAGDVTKRRKDMWEMLLGGWRACIEPGDGMGSQNGRPFVADAIIANPPSFGHIHCAERLGVPLHLMFTMPWSPTAEFPHPLANIISSNVEGNLTNFLSYVLVDIMTWQGLGDLVNKFREKTLGLESISTLWAPGMISQLKIPHTYCWSPTLIPKPHDWPAHLNVSGFFFLDLADNYIPPPDLDRFLTSGPAPVYIGFGSIVVADPDALTRKIFEAVRLVGCRALISKGWGGLGASDLEVPENIMLLGNCPHDWLFPRCSAVVHHGGAGTTAAGIRCGIPTVVVPFFGDQPFWGKMIAAAGAGPDPIPHAQLTAENLAAAIQRALSREVQARAEVMGELIKQEKGCDEGAKSFLKSLRQMGLARCDILHDRPAVWSVRGSDKKLSALAASALVEARLIEGGFAGLKLWRHKEWVLDDGPLEPITGGAGALIGTIGSIMLGVGDFPKELFKAVSMAKGKEPAEGQAGSPAGSPTGSPAGQSTESLATTRSIGDPEGAKSPTNKGKKFDLASAIGASNSVTKIVGAGIRSPMDFTLGIAQGFHNAPKLYGDKVPPPPNVTGFHSGLKAAGIGFGRGLYDGITGLVTQPLEGAKNEGASGAIKGFGKGIGGLVLKSGAGFWGLPGYTMKGIHREILKLGTKDLKGYIQTARAAQGLHELREAEELRPYIIHRWSEIKSTPSSSSKGDKKRPSVVSQDMRSYEDPHDVKVAPLPRSLPSSPPGYDENEAFERAIRASLSEAPGIHNDDHDADYQRALRASVNLSQIPQTHDEEYQKAVRASLDEANRGEARRSLEASRAVSRDGPPGPRTQAPTSAPAVVTAAGNLDPDLAAAIRASMIDYTPPTCLSSPPTPMACGTLGSLGSLGSPGSPVSPSNAPRARSFDIPRKPVPMSTPPPLPHRNTVQGNEREVLEVLHLHHPEDNPDHPDYQGHQQQFHNGNAHDEDAELERVMRESREDEELARAVRESLKLEDDAKRKREERERAVIEYVIEQSKEEEKLRRQ</sequence>
<organism evidence="5 6">
    <name type="scientific">Pyronema omphalodes (strain CBS 100304)</name>
    <name type="common">Pyronema confluens</name>
    <dbReference type="NCBI Taxonomy" id="1076935"/>
    <lineage>
        <taxon>Eukaryota</taxon>
        <taxon>Fungi</taxon>
        <taxon>Dikarya</taxon>
        <taxon>Ascomycota</taxon>
        <taxon>Pezizomycotina</taxon>
        <taxon>Pezizomycetes</taxon>
        <taxon>Pezizales</taxon>
        <taxon>Pyronemataceae</taxon>
        <taxon>Pyronema</taxon>
    </lineage>
</organism>
<dbReference type="Pfam" id="PF03033">
    <property type="entry name" value="Glyco_transf_28"/>
    <property type="match status" value="1"/>
</dbReference>
<reference evidence="5 6" key="1">
    <citation type="journal article" date="2013" name="PLoS Genet.">
        <title>The genome and development-dependent transcriptomes of Pyronema confluens: a window into fungal evolution.</title>
        <authorList>
            <person name="Traeger S."/>
            <person name="Altegoer F."/>
            <person name="Freitag M."/>
            <person name="Gabaldon T."/>
            <person name="Kempken F."/>
            <person name="Kumar A."/>
            <person name="Marcet-Houben M."/>
            <person name="Poggeler S."/>
            <person name="Stajich J.E."/>
            <person name="Nowrousian M."/>
        </authorList>
    </citation>
    <scope>NUCLEOTIDE SEQUENCE [LARGE SCALE GENOMIC DNA]</scope>
    <source>
        <strain evidence="6">CBS 100304</strain>
        <tissue evidence="5">Vegetative mycelium</tissue>
    </source>
</reference>
<feature type="domain" description="Glycosyltransferase family 28 N-terminal" evidence="3">
    <location>
        <begin position="141"/>
        <end position="293"/>
    </location>
</feature>
<feature type="compositionally biased region" description="Basic and acidic residues" evidence="2">
    <location>
        <begin position="911"/>
        <end position="920"/>
    </location>
</feature>
<keyword evidence="1 5" id="KW-0808">Transferase</keyword>
<accession>U4KYU5</accession>
<dbReference type="InterPro" id="IPR003903">
    <property type="entry name" value="UIM_dom"/>
</dbReference>
<dbReference type="OMA" id="PAVWHIK"/>
<feature type="compositionally biased region" description="Low complexity" evidence="2">
    <location>
        <begin position="1"/>
        <end position="14"/>
    </location>
</feature>
<dbReference type="eggNOG" id="KOG1192">
    <property type="taxonomic scope" value="Eukaryota"/>
</dbReference>
<feature type="region of interest" description="Disordered" evidence="2">
    <location>
        <begin position="674"/>
        <end position="718"/>
    </location>
</feature>
<dbReference type="GO" id="GO:0016906">
    <property type="term" value="F:sterol 3-beta-glucosyltransferase activity"/>
    <property type="evidence" value="ECO:0007669"/>
    <property type="project" value="UniProtKB-ARBA"/>
</dbReference>
<dbReference type="AlphaFoldDB" id="U4KYU5"/>
<dbReference type="Gene3D" id="6.10.140.100">
    <property type="match status" value="1"/>
</dbReference>
<dbReference type="PANTHER" id="PTHR48050:SF13">
    <property type="entry name" value="STEROL 3-BETA-GLUCOSYLTRANSFERASE UGT80A2"/>
    <property type="match status" value="1"/>
</dbReference>
<dbReference type="Pfam" id="PF06722">
    <property type="entry name" value="EryCIII-like_C"/>
    <property type="match status" value="1"/>
</dbReference>
<evidence type="ECO:0000259" key="4">
    <source>
        <dbReference type="Pfam" id="PF06722"/>
    </source>
</evidence>
<dbReference type="PROSITE" id="PS50330">
    <property type="entry name" value="UIM"/>
    <property type="match status" value="1"/>
</dbReference>
<feature type="compositionally biased region" description="Basic and acidic residues" evidence="2">
    <location>
        <begin position="993"/>
        <end position="1006"/>
    </location>
</feature>
<feature type="compositionally biased region" description="Low complexity" evidence="2">
    <location>
        <begin position="40"/>
        <end position="55"/>
    </location>
</feature>
<dbReference type="GO" id="GO:0005975">
    <property type="term" value="P:carbohydrate metabolic process"/>
    <property type="evidence" value="ECO:0007669"/>
    <property type="project" value="InterPro"/>
</dbReference>
<dbReference type="InterPro" id="IPR050426">
    <property type="entry name" value="Glycosyltransferase_28"/>
</dbReference>
<evidence type="ECO:0000256" key="2">
    <source>
        <dbReference type="SAM" id="MobiDB-lite"/>
    </source>
</evidence>